<dbReference type="Gene3D" id="1.10.10.2660">
    <property type="entry name" value="Ubiquitin-activating enzyme E1, SCCH domain"/>
    <property type="match status" value="1"/>
</dbReference>
<comment type="subunit">
    <text evidence="2">Heterodimer.</text>
</comment>
<evidence type="ECO:0000259" key="5">
    <source>
        <dbReference type="Pfam" id="PF14732"/>
    </source>
</evidence>
<accession>A0ABY1URU9</accession>
<keyword evidence="1" id="KW-0436">Ligase</keyword>
<protein>
    <recommendedName>
        <fullName evidence="2">SUMO-activating enzyme subunit</fullName>
    </recommendedName>
</protein>
<name>A0ABY1URU9_9APIC</name>
<evidence type="ECO:0000256" key="1">
    <source>
        <dbReference type="ARBA" id="ARBA00022598"/>
    </source>
</evidence>
<feature type="compositionally biased region" description="Basic and acidic residues" evidence="3">
    <location>
        <begin position="648"/>
        <end position="668"/>
    </location>
</feature>
<feature type="compositionally biased region" description="Low complexity" evidence="3">
    <location>
        <begin position="291"/>
        <end position="304"/>
    </location>
</feature>
<keyword evidence="2" id="KW-0862">Zinc</keyword>
<feature type="compositionally biased region" description="Basic and acidic residues" evidence="3">
    <location>
        <begin position="305"/>
        <end position="334"/>
    </location>
</feature>
<dbReference type="PANTHER" id="PTHR10953:SF5">
    <property type="entry name" value="SUMO-ACTIVATING ENZYME SUBUNIT 2"/>
    <property type="match status" value="1"/>
</dbReference>
<dbReference type="InterPro" id="IPR030661">
    <property type="entry name" value="Uba2"/>
</dbReference>
<dbReference type="InterPro" id="IPR000594">
    <property type="entry name" value="ThiF_NAD_FAD-bd"/>
</dbReference>
<dbReference type="Proteomes" id="UP000831156">
    <property type="component" value="Chromosome 12"/>
</dbReference>
<keyword evidence="2" id="KW-0833">Ubl conjugation pathway</keyword>
<evidence type="ECO:0000313" key="7">
    <source>
        <dbReference type="Proteomes" id="UP000831156"/>
    </source>
</evidence>
<dbReference type="Pfam" id="PF14732">
    <property type="entry name" value="UAE_UbL"/>
    <property type="match status" value="1"/>
</dbReference>
<dbReference type="InterPro" id="IPR042063">
    <property type="entry name" value="Ubi_acti_E1_SCCH"/>
</dbReference>
<dbReference type="InterPro" id="IPR028077">
    <property type="entry name" value="UAE_UbL_dom"/>
</dbReference>
<feature type="region of interest" description="Disordered" evidence="3">
    <location>
        <begin position="273"/>
        <end position="334"/>
    </location>
</feature>
<feature type="region of interest" description="Disordered" evidence="3">
    <location>
        <begin position="647"/>
        <end position="668"/>
    </location>
</feature>
<reference evidence="6" key="1">
    <citation type="submission" date="2016-09" db="EMBL/GenBank/DDBJ databases">
        <authorList>
            <consortium name="Pathogen Informatics"/>
            <person name="Sun Q."/>
            <person name="Inoue M."/>
        </authorList>
    </citation>
    <scope>NUCLEOTIDE SEQUENCE</scope>
</reference>
<proteinExistence type="inferred from homology"/>
<dbReference type="InterPro" id="IPR045886">
    <property type="entry name" value="ThiF/MoeB/HesA"/>
</dbReference>
<dbReference type="InterPro" id="IPR035985">
    <property type="entry name" value="Ubiquitin-activating_enz"/>
</dbReference>
<evidence type="ECO:0000256" key="3">
    <source>
        <dbReference type="SAM" id="MobiDB-lite"/>
    </source>
</evidence>
<keyword evidence="2" id="KW-0067">ATP-binding</keyword>
<sequence length="692" mass="81358">MHKTIRKLFSDDVCDKIENMKILLVGAGGIGSEFLKNIITIGCKNIDIIDMDTIDITNLNRQFLFKKEDVKKYKSLVAKERALKHKKNLNINAYTFDVCTMKSSDIKKYDYVINALDNIKARKYVNKLCIMEKKVLIEAGSTGYNGQVYPIYYNETKCYSCEEKPKNKTFAICTIRQTPSLPEHCVAWGRLIFETFFCKNDNETLIDIKNHIEEESKKRNMDKKEIIIFIFNYLFNDSIKELISLKKDYTTMPTPIHFEFDENIDIFKDENENENKKNANNTDKLNDNKDNINYNKDNINYNKDNINDNKDNINDNKYDGNNSRGEENNQEKENNILKLSSQNIWDKKKCIEMYIKTFLKLYKYLNINKKEEEYLIFDKDDDECINFITAISNIRMLNFCISQKSKFDIQSIAGNIIPAISSTNAIVASLQAFQLIHVIEYFETLKNNNNKKNNISCDDDKEENKINHFNIRNSKAKHVWVKSIVNGNKIFSRGNLVNAEALETPNPNCYICQQPIIHIYIKNFEKMTLYNFVKDICMNELSFLYPFLDKQDRNIFDYDLFQENEDDYLQSLYSSLNDWDIKHDEILILTDFQNNKDQMEIHLKEDPSLETEYFIQQKNVPSKKRKVSYIKQVEGNIDTESVKKKRHILSDEQKETNDESKPTKKRKQDAIKIEEIIIDDEQSDNQNVVLID</sequence>
<dbReference type="PANTHER" id="PTHR10953">
    <property type="entry name" value="UBIQUITIN-ACTIVATING ENZYME E1"/>
    <property type="match status" value="1"/>
</dbReference>
<evidence type="ECO:0000256" key="2">
    <source>
        <dbReference type="PIRNR" id="PIRNR039133"/>
    </source>
</evidence>
<evidence type="ECO:0000259" key="4">
    <source>
        <dbReference type="Pfam" id="PF00899"/>
    </source>
</evidence>
<dbReference type="EMBL" id="LT969435">
    <property type="protein sequence ID" value="SOV16584.1"/>
    <property type="molecule type" value="Genomic_DNA"/>
</dbReference>
<dbReference type="Pfam" id="PF00899">
    <property type="entry name" value="ThiF"/>
    <property type="match status" value="1"/>
</dbReference>
<keyword evidence="2" id="KW-0479">Metal-binding</keyword>
<dbReference type="Gene3D" id="3.40.50.720">
    <property type="entry name" value="NAD(P)-binding Rossmann-like Domain"/>
    <property type="match status" value="1"/>
</dbReference>
<feature type="domain" description="THIF-type NAD/FAD binding fold" evidence="4">
    <location>
        <begin position="7"/>
        <end position="458"/>
    </location>
</feature>
<feature type="domain" description="Ubiquitin/SUMO-activating enzyme ubiquitin-like" evidence="5">
    <location>
        <begin position="521"/>
        <end position="609"/>
    </location>
</feature>
<comment type="pathway">
    <text evidence="2">Protein modification; protein sumoylation.</text>
</comment>
<gene>
    <name evidence="6" type="ORF">PGABG01_1235800</name>
</gene>
<dbReference type="PIRSF" id="PIRSF039133">
    <property type="entry name" value="SUMO_E1B"/>
    <property type="match status" value="1"/>
</dbReference>
<keyword evidence="2" id="KW-0547">Nucleotide-binding</keyword>
<comment type="similarity">
    <text evidence="2">Belongs to the ubiquitin-activating E1 family.</text>
</comment>
<evidence type="ECO:0000313" key="6">
    <source>
        <dbReference type="EMBL" id="SOV16584.1"/>
    </source>
</evidence>
<keyword evidence="7" id="KW-1185">Reference proteome</keyword>
<organism evidence="6 7">
    <name type="scientific">Plasmodium gaboni</name>
    <dbReference type="NCBI Taxonomy" id="647221"/>
    <lineage>
        <taxon>Eukaryota</taxon>
        <taxon>Sar</taxon>
        <taxon>Alveolata</taxon>
        <taxon>Apicomplexa</taxon>
        <taxon>Aconoidasida</taxon>
        <taxon>Haemosporida</taxon>
        <taxon>Plasmodiidae</taxon>
        <taxon>Plasmodium</taxon>
        <taxon>Plasmodium (Laverania)</taxon>
    </lineage>
</organism>
<dbReference type="SUPFAM" id="SSF69572">
    <property type="entry name" value="Activating enzymes of the ubiquitin-like proteins"/>
    <property type="match status" value="1"/>
</dbReference>